<dbReference type="AlphaFoldDB" id="A0A1M5M515"/>
<dbReference type="Proteomes" id="UP000186132">
    <property type="component" value="Unassembled WGS sequence"/>
</dbReference>
<name>A0A1M5M515_9ACTN</name>
<dbReference type="RefSeq" id="WP_073390740.1">
    <property type="nucleotide sequence ID" value="NZ_FQVU01000003.1"/>
</dbReference>
<dbReference type="Gene3D" id="3.90.79.10">
    <property type="entry name" value="Nucleoside Triphosphate Pyrophosphohydrolase"/>
    <property type="match status" value="1"/>
</dbReference>
<comment type="cofactor">
    <cofactor evidence="1">
        <name>Mg(2+)</name>
        <dbReference type="ChEBI" id="CHEBI:18420"/>
    </cofactor>
</comment>
<accession>A0A1M5M515</accession>
<dbReference type="CDD" id="cd18877">
    <property type="entry name" value="NUDIX_Hydrolase"/>
    <property type="match status" value="1"/>
</dbReference>
<evidence type="ECO:0000313" key="5">
    <source>
        <dbReference type="Proteomes" id="UP000186132"/>
    </source>
</evidence>
<evidence type="ECO:0000259" key="3">
    <source>
        <dbReference type="PROSITE" id="PS51462"/>
    </source>
</evidence>
<keyword evidence="2" id="KW-0378">Hydrolase</keyword>
<dbReference type="PROSITE" id="PS51462">
    <property type="entry name" value="NUDIX"/>
    <property type="match status" value="1"/>
</dbReference>
<dbReference type="PANTHER" id="PTHR43046">
    <property type="entry name" value="GDP-MANNOSE MANNOSYL HYDROLASE"/>
    <property type="match status" value="1"/>
</dbReference>
<dbReference type="Pfam" id="PF00293">
    <property type="entry name" value="NUDIX"/>
    <property type="match status" value="1"/>
</dbReference>
<dbReference type="STRING" id="1206085.SAMN05443575_2619"/>
<proteinExistence type="predicted"/>
<feature type="domain" description="Nudix hydrolase" evidence="3">
    <location>
        <begin position="18"/>
        <end position="143"/>
    </location>
</feature>
<evidence type="ECO:0000256" key="2">
    <source>
        <dbReference type="ARBA" id="ARBA00022801"/>
    </source>
</evidence>
<dbReference type="GO" id="GO:0016787">
    <property type="term" value="F:hydrolase activity"/>
    <property type="evidence" value="ECO:0007669"/>
    <property type="project" value="UniProtKB-KW"/>
</dbReference>
<organism evidence="4 5">
    <name type="scientific">Jatrophihabitans endophyticus</name>
    <dbReference type="NCBI Taxonomy" id="1206085"/>
    <lineage>
        <taxon>Bacteria</taxon>
        <taxon>Bacillati</taxon>
        <taxon>Actinomycetota</taxon>
        <taxon>Actinomycetes</taxon>
        <taxon>Jatrophihabitantales</taxon>
        <taxon>Jatrophihabitantaceae</taxon>
        <taxon>Jatrophihabitans</taxon>
    </lineage>
</organism>
<sequence length="158" mass="16882">MGDGNGWVRCACGNTHWGLHGAAGLLVTSGERVLLQLRAGWTHNGGTWALPGGARDSHEDALTAALREVREETSLDVDTVTVYDEVVDEHGPWSYTTILARAAAPTEVAGTNDESEAVRWFAVDDVATLPLHYGFAATWPVLRERLPASGTDAAGSER</sequence>
<evidence type="ECO:0000313" key="4">
    <source>
        <dbReference type="EMBL" id="SHG71793.1"/>
    </source>
</evidence>
<dbReference type="InterPro" id="IPR000086">
    <property type="entry name" value="NUDIX_hydrolase_dom"/>
</dbReference>
<dbReference type="EMBL" id="FQVU01000003">
    <property type="protein sequence ID" value="SHG71793.1"/>
    <property type="molecule type" value="Genomic_DNA"/>
</dbReference>
<dbReference type="PANTHER" id="PTHR43046:SF2">
    <property type="entry name" value="8-OXO-DGTP DIPHOSPHATASE-RELATED"/>
    <property type="match status" value="1"/>
</dbReference>
<dbReference type="InterPro" id="IPR015797">
    <property type="entry name" value="NUDIX_hydrolase-like_dom_sf"/>
</dbReference>
<gene>
    <name evidence="4" type="ORF">SAMN05443575_2619</name>
</gene>
<dbReference type="OrthoDB" id="3404294at2"/>
<reference evidence="4 5" key="1">
    <citation type="submission" date="2016-11" db="EMBL/GenBank/DDBJ databases">
        <authorList>
            <person name="Jaros S."/>
            <person name="Januszkiewicz K."/>
            <person name="Wedrychowicz H."/>
        </authorList>
    </citation>
    <scope>NUCLEOTIDE SEQUENCE [LARGE SCALE GENOMIC DNA]</scope>
    <source>
        <strain evidence="4 5">DSM 45627</strain>
    </source>
</reference>
<protein>
    <submittedName>
        <fullName evidence="4">ADP-ribose pyrophosphatase YjhB, NUDIX family</fullName>
    </submittedName>
</protein>
<keyword evidence="5" id="KW-1185">Reference proteome</keyword>
<evidence type="ECO:0000256" key="1">
    <source>
        <dbReference type="ARBA" id="ARBA00001946"/>
    </source>
</evidence>
<dbReference type="SUPFAM" id="SSF55811">
    <property type="entry name" value="Nudix"/>
    <property type="match status" value="1"/>
</dbReference>